<dbReference type="eggNOG" id="KOG0895">
    <property type="taxonomic scope" value="Eukaryota"/>
</dbReference>
<dbReference type="CDD" id="cd23837">
    <property type="entry name" value="UBCc_UBE2O"/>
    <property type="match status" value="1"/>
</dbReference>
<dbReference type="InterPro" id="IPR057733">
    <property type="entry name" value="UBE2O-like_SH3-B"/>
</dbReference>
<evidence type="ECO:0000313" key="5">
    <source>
        <dbReference type="EMBL" id="EDU45217.1"/>
    </source>
</evidence>
<dbReference type="PROSITE" id="PS50127">
    <property type="entry name" value="UBC_2"/>
    <property type="match status" value="1"/>
</dbReference>
<evidence type="ECO:0000256" key="1">
    <source>
        <dbReference type="ARBA" id="ARBA00022679"/>
    </source>
</evidence>
<dbReference type="STRING" id="426418.B2VZ54"/>
<keyword evidence="2" id="KW-0833">Ubl conjugation pathway</keyword>
<feature type="compositionally biased region" description="Acidic residues" evidence="3">
    <location>
        <begin position="567"/>
        <end position="579"/>
    </location>
</feature>
<dbReference type="PANTHER" id="PTHR46116:SF15">
    <property type="entry name" value="(E3-INDEPENDENT) E2 UBIQUITIN-CONJUGATING ENZYME"/>
    <property type="match status" value="1"/>
</dbReference>
<name>B2VZ54_PYRTR</name>
<feature type="domain" description="UBC core" evidence="4">
    <location>
        <begin position="705"/>
        <end position="869"/>
    </location>
</feature>
<dbReference type="SUPFAM" id="SSF54495">
    <property type="entry name" value="UBC-like"/>
    <property type="match status" value="1"/>
</dbReference>
<evidence type="ECO:0000256" key="3">
    <source>
        <dbReference type="SAM" id="MobiDB-lite"/>
    </source>
</evidence>
<dbReference type="GO" id="GO:0061631">
    <property type="term" value="F:ubiquitin conjugating enzyme activity"/>
    <property type="evidence" value="ECO:0007669"/>
    <property type="project" value="TreeGrafter"/>
</dbReference>
<feature type="compositionally biased region" description="Low complexity" evidence="3">
    <location>
        <begin position="639"/>
        <end position="651"/>
    </location>
</feature>
<dbReference type="InterPro" id="IPR057735">
    <property type="entry name" value="UBE2O-like_tSH3-B"/>
</dbReference>
<dbReference type="HOGENOM" id="CLU_005619_1_0_1"/>
<dbReference type="Gene3D" id="3.10.110.10">
    <property type="entry name" value="Ubiquitin Conjugating Enzyme"/>
    <property type="match status" value="1"/>
</dbReference>
<proteinExistence type="predicted"/>
<accession>B2VZ54</accession>
<dbReference type="InterPro" id="IPR016135">
    <property type="entry name" value="UBQ-conjugating_enzyme/RWD"/>
</dbReference>
<feature type="compositionally biased region" description="Acidic residues" evidence="3">
    <location>
        <begin position="602"/>
        <end position="625"/>
    </location>
</feature>
<dbReference type="Pfam" id="PF00179">
    <property type="entry name" value="UQ_con"/>
    <property type="match status" value="1"/>
</dbReference>
<dbReference type="AlphaFoldDB" id="B2VZ54"/>
<evidence type="ECO:0000313" key="6">
    <source>
        <dbReference type="Proteomes" id="UP000001471"/>
    </source>
</evidence>
<feature type="region of interest" description="Disordered" evidence="3">
    <location>
        <begin position="556"/>
        <end position="581"/>
    </location>
</feature>
<dbReference type="PANTHER" id="PTHR46116">
    <property type="entry name" value="(E3-INDEPENDENT) E2 UBIQUITIN-CONJUGATING ENZYME"/>
    <property type="match status" value="1"/>
</dbReference>
<evidence type="ECO:0000259" key="4">
    <source>
        <dbReference type="PROSITE" id="PS50127"/>
    </source>
</evidence>
<dbReference type="OrthoDB" id="47801at2759"/>
<sequence>MDAQHVVFCLEDTVGLADDRYSVGIIERCFGDVESHEPRPQRDYVDDIQRHPDIPAAQFATFMRDGIPPRGTVLVAWQTQYKTELIPEEKLQLLDRALYVGDIVKRRAEDHISGTVIGTRATTTLFPATQFNGGQITQPTTDEFSIREVPAEELINVHEFVEGALVVYGDWVGRVENVYDDVAIKLANNSVVVVEDPAELEQDDTTVERLSVGDTCKTKKGNLRRGRWKFGAYDPSVAPVGVVVETRACEIDVQWLARSIGARNAAFSALEPPATLGRDEFESPTFYKYDASGGTATTLPLLENGVDKSYHVTDVAVGDRVRFKDIAGAAVKYDGSKKLPNGLPQGKVTRIPRTESLGYDLNVYLVMQTHSQVTVQWQDLSVTHHLSSSLIPDPNVEDDDEVWPGEIVFSKEKCPNSDTDIVTKKPKKVGIVQTVKARDRIATVRWFETPKVEFFGPNLLPPCTTGELSDAVEDVSLYDIYSFQALTRRRGDFVIVNPDAIGQSQLNVTGPNWFGEVIDLGLDGKLTVRLGAAKPVVDVKVPYESVTLAYSSDMADDFLEPNPLDGDSIDSDTDDEPDFDSASFNEMWIEYESMDGEHPIGDEGDWSTEDEDDDDDDDDEDDESMPDLIDITKEDVDTSKTTPETKSPPTTEEQRDSQPTADIEDLSMQDSPDILTQGPAPFLILEEAPPPSHHYLSHTSASSSTFMRRIAKEHKILRTSLPPGIYVRTWESRLDLLRVLMIGPNDTPYEYAPFVIDFHLSSTYPQQAPEAYFHSWTNGNGPVNPNLYEDGKICLSLLGTWHTDERNESWSPAKSTLLQVLVSIMGLVLVKEPYYNEAGYDVHRSAPETKLSSALYTERAYFRARAFIIHALTHDVAPFNEELTYLYRSTEDGAPRLLDKAIQAAKEIVERSSDVGEEGERDGLTRVSKGALVILKRHLKDLEEMRVVVEDLFHRNANSWLEGYARTPSLLSPTLLSPTEIRRDHGDPSIIQDAGLFVGRHCEYAKLAFMAEVELLNRWRDAVLRENECRHGYRKLAFVWAVSYRGVATRQECIPSYRYFLFALSAKCYDCKEKDKQQRQDNVEGGAQRVSLCRAVT</sequence>
<dbReference type="InParanoid" id="B2VZ54"/>
<dbReference type="Proteomes" id="UP000001471">
    <property type="component" value="Unassembled WGS sequence"/>
</dbReference>
<evidence type="ECO:0000256" key="2">
    <source>
        <dbReference type="ARBA" id="ARBA00022786"/>
    </source>
</evidence>
<keyword evidence="1" id="KW-0808">Transferase</keyword>
<dbReference type="InterPro" id="IPR000608">
    <property type="entry name" value="UBC"/>
</dbReference>
<protein>
    <recommendedName>
        <fullName evidence="4">UBC core domain-containing protein</fullName>
    </recommendedName>
</protein>
<dbReference type="SMART" id="SM00212">
    <property type="entry name" value="UBCc"/>
    <property type="match status" value="1"/>
</dbReference>
<organism evidence="5 6">
    <name type="scientific">Pyrenophora tritici-repentis (strain Pt-1C-BFP)</name>
    <name type="common">Wheat tan spot fungus</name>
    <name type="synonym">Drechslera tritici-repentis</name>
    <dbReference type="NCBI Taxonomy" id="426418"/>
    <lineage>
        <taxon>Eukaryota</taxon>
        <taxon>Fungi</taxon>
        <taxon>Dikarya</taxon>
        <taxon>Ascomycota</taxon>
        <taxon>Pezizomycotina</taxon>
        <taxon>Dothideomycetes</taxon>
        <taxon>Pleosporomycetidae</taxon>
        <taxon>Pleosporales</taxon>
        <taxon>Pleosporineae</taxon>
        <taxon>Pleosporaceae</taxon>
        <taxon>Pyrenophora</taxon>
    </lineage>
</organism>
<gene>
    <name evidence="5" type="ORF">PTRG_02694</name>
</gene>
<reference evidence="6" key="1">
    <citation type="journal article" date="2013" name="G3 (Bethesda)">
        <title>Comparative genomics of a plant-pathogenic fungus, Pyrenophora tritici-repentis, reveals transduplication and the impact of repeat elements on pathogenicity and population divergence.</title>
        <authorList>
            <person name="Manning V.A."/>
            <person name="Pandelova I."/>
            <person name="Dhillon B."/>
            <person name="Wilhelm L.J."/>
            <person name="Goodwin S.B."/>
            <person name="Berlin A.M."/>
            <person name="Figueroa M."/>
            <person name="Freitag M."/>
            <person name="Hane J.K."/>
            <person name="Henrissat B."/>
            <person name="Holman W.H."/>
            <person name="Kodira C.D."/>
            <person name="Martin J."/>
            <person name="Oliver R.P."/>
            <person name="Robbertse B."/>
            <person name="Schackwitz W."/>
            <person name="Schwartz D.C."/>
            <person name="Spatafora J.W."/>
            <person name="Turgeon B.G."/>
            <person name="Yandava C."/>
            <person name="Young S."/>
            <person name="Zhou S."/>
            <person name="Zeng Q."/>
            <person name="Grigoriev I.V."/>
            <person name="Ma L.-J."/>
            <person name="Ciuffetti L.M."/>
        </authorList>
    </citation>
    <scope>NUCLEOTIDE SEQUENCE [LARGE SCALE GENOMIC DNA]</scope>
    <source>
        <strain evidence="6">Pt-1C-BFP</strain>
    </source>
</reference>
<dbReference type="Pfam" id="PF23043">
    <property type="entry name" value="SH3-B_UBE2O"/>
    <property type="match status" value="1"/>
</dbReference>
<dbReference type="Pfam" id="PF23046">
    <property type="entry name" value="tSH3-B_UBE2O"/>
    <property type="match status" value="1"/>
</dbReference>
<dbReference type="FunFam" id="3.10.110.10:FF:000094">
    <property type="entry name" value="Probable ubiquitin-conjugating enzyme E2 23"/>
    <property type="match status" value="1"/>
</dbReference>
<dbReference type="OMA" id="EMWIEYE"/>
<feature type="region of interest" description="Disordered" evidence="3">
    <location>
        <begin position="595"/>
        <end position="660"/>
    </location>
</feature>
<dbReference type="EMBL" id="DS231616">
    <property type="protein sequence ID" value="EDU45217.1"/>
    <property type="molecule type" value="Genomic_DNA"/>
</dbReference>